<organism evidence="1 2">
    <name type="scientific">Devosia crocina</name>
    <dbReference type="NCBI Taxonomy" id="429728"/>
    <lineage>
        <taxon>Bacteria</taxon>
        <taxon>Pseudomonadati</taxon>
        <taxon>Pseudomonadota</taxon>
        <taxon>Alphaproteobacteria</taxon>
        <taxon>Hyphomicrobiales</taxon>
        <taxon>Devosiaceae</taxon>
        <taxon>Devosia</taxon>
    </lineage>
</organism>
<dbReference type="STRING" id="429728.SAMN05216456_1295"/>
<evidence type="ECO:0000313" key="1">
    <source>
        <dbReference type="EMBL" id="SFV31297.1"/>
    </source>
</evidence>
<name>A0A1I7N9G0_9HYPH</name>
<keyword evidence="2" id="KW-1185">Reference proteome</keyword>
<protein>
    <submittedName>
        <fullName evidence="1">Uncharacterized protein</fullName>
    </submittedName>
</protein>
<accession>A0A1I7N9G0</accession>
<evidence type="ECO:0000313" key="2">
    <source>
        <dbReference type="Proteomes" id="UP000199074"/>
    </source>
</evidence>
<dbReference type="Proteomes" id="UP000199074">
    <property type="component" value="Unassembled WGS sequence"/>
</dbReference>
<reference evidence="1 2" key="1">
    <citation type="submission" date="2016-10" db="EMBL/GenBank/DDBJ databases">
        <authorList>
            <person name="de Groot N.N."/>
        </authorList>
    </citation>
    <scope>NUCLEOTIDE SEQUENCE [LARGE SCALE GENOMIC DNA]</scope>
    <source>
        <strain evidence="1 2">IPL20</strain>
    </source>
</reference>
<dbReference type="AlphaFoldDB" id="A0A1I7N9G0"/>
<proteinExistence type="predicted"/>
<dbReference type="RefSeq" id="WP_139232507.1">
    <property type="nucleotide sequence ID" value="NZ_FPCK01000001.1"/>
</dbReference>
<dbReference type="EMBL" id="FPCK01000001">
    <property type="protein sequence ID" value="SFV31297.1"/>
    <property type="molecule type" value="Genomic_DNA"/>
</dbReference>
<sequence>MAARRDCPSCRQGQMLRTISGDGTCCDACGIFIAITSVAVQRDERRPSDLTAQLSVEGRRQIDSRAELAYLFPLPHHPFAGGRA</sequence>
<gene>
    <name evidence="1" type="ORF">SAMN05216456_1295</name>
</gene>